<sequence length="429" mass="45863">MTRPPSRAPRGAAHGTSRAPRRVGLAATLSAAALLAAACGGGSEAVETAAPDDWDAVLAEADGQTVDWYMYGGDERLNRFVNGEVADRLGDLGVTLRQVRISDTADAVNKVLGEQQAGRRSGGSVDAIWLNGENFATGVQAEAWRCGWAEDLPNAEFVDLDSPAVATDFGVPTEGCEAAWQQANSALVYDSAALDEDDVASLDALLAWAERNPGRFTYPAPPDFTGSMAVRTVLYDTLGGPEELAGDFDPAAYDEASARLWDRLREIAPTLWRRGETYPQSQEQVEKLFADGEISAFLTYGPGAVGSLVEDGVFPESTREAVLSVGNISNVSFVAVPANAGDQAGALVLANVLQDPEVQLGLYEAAGIYPAIDVRRTDPEVQERFAAVATSPSVLSPEELTRDARPELASEYLERIEDDWVDRVLQGRR</sequence>
<keyword evidence="3" id="KW-1185">Reference proteome</keyword>
<dbReference type="SUPFAM" id="SSF53850">
    <property type="entry name" value="Periplasmic binding protein-like II"/>
    <property type="match status" value="1"/>
</dbReference>
<dbReference type="Gene3D" id="3.40.190.10">
    <property type="entry name" value="Periplasmic binding protein-like II"/>
    <property type="match status" value="2"/>
</dbReference>
<dbReference type="PANTHER" id="PTHR42779">
    <property type="entry name" value="PROTEIN YNJB"/>
    <property type="match status" value="1"/>
</dbReference>
<reference evidence="2" key="1">
    <citation type="submission" date="2020-09" db="EMBL/GenBank/DDBJ databases">
        <title>Nocardioides sp. strain MJB4 16S ribosomal RNA gene Genome sequencing and assembly.</title>
        <authorList>
            <person name="Kim I."/>
        </authorList>
    </citation>
    <scope>NUCLEOTIDE SEQUENCE</scope>
    <source>
        <strain evidence="2">MJB4</strain>
    </source>
</reference>
<dbReference type="EMBL" id="JACYXZ010000001">
    <property type="protein sequence ID" value="MBD8868248.1"/>
    <property type="molecule type" value="Genomic_DNA"/>
</dbReference>
<evidence type="ECO:0000313" key="3">
    <source>
        <dbReference type="Proteomes" id="UP000616839"/>
    </source>
</evidence>
<dbReference type="Pfam" id="PF13416">
    <property type="entry name" value="SBP_bac_8"/>
    <property type="match status" value="1"/>
</dbReference>
<dbReference type="PIRSF" id="PIRSF029172">
    <property type="entry name" value="UCP029172_ABC_sbc_YnjB"/>
    <property type="match status" value="1"/>
</dbReference>
<proteinExistence type="predicted"/>
<comment type="caution">
    <text evidence="2">The sequence shown here is derived from an EMBL/GenBank/DDBJ whole genome shotgun (WGS) entry which is preliminary data.</text>
</comment>
<gene>
    <name evidence="2" type="ORF">IE331_01300</name>
</gene>
<dbReference type="InterPro" id="IPR027020">
    <property type="entry name" value="YnjB"/>
</dbReference>
<organism evidence="2 3">
    <name type="scientific">Nocardioides donggukensis</name>
    <dbReference type="NCBI Taxonomy" id="2774019"/>
    <lineage>
        <taxon>Bacteria</taxon>
        <taxon>Bacillati</taxon>
        <taxon>Actinomycetota</taxon>
        <taxon>Actinomycetes</taxon>
        <taxon>Propionibacteriales</taxon>
        <taxon>Nocardioidaceae</taxon>
        <taxon>Nocardioides</taxon>
    </lineage>
</organism>
<protein>
    <submittedName>
        <fullName evidence="2">ABC transporter substrate-binding protein</fullName>
    </submittedName>
</protein>
<dbReference type="Proteomes" id="UP000616839">
    <property type="component" value="Unassembled WGS sequence"/>
</dbReference>
<dbReference type="RefSeq" id="WP_192139742.1">
    <property type="nucleotide sequence ID" value="NZ_JACYXZ010000001.1"/>
</dbReference>
<feature type="region of interest" description="Disordered" evidence="1">
    <location>
        <begin position="1"/>
        <end position="20"/>
    </location>
</feature>
<dbReference type="InterPro" id="IPR006059">
    <property type="entry name" value="SBP"/>
</dbReference>
<evidence type="ECO:0000313" key="2">
    <source>
        <dbReference type="EMBL" id="MBD8868248.1"/>
    </source>
</evidence>
<dbReference type="AlphaFoldDB" id="A0A927K2G4"/>
<evidence type="ECO:0000256" key="1">
    <source>
        <dbReference type="SAM" id="MobiDB-lite"/>
    </source>
</evidence>
<dbReference type="PANTHER" id="PTHR42779:SF1">
    <property type="entry name" value="PROTEIN YNJB"/>
    <property type="match status" value="1"/>
</dbReference>
<accession>A0A927K2G4</accession>
<dbReference type="NCBIfam" id="NF008633">
    <property type="entry name" value="PRK11622.1"/>
    <property type="match status" value="1"/>
</dbReference>
<name>A0A927K2G4_9ACTN</name>